<organism evidence="5 6">
    <name type="scientific">Actinopolymorpha pittospori</name>
    <dbReference type="NCBI Taxonomy" id="648752"/>
    <lineage>
        <taxon>Bacteria</taxon>
        <taxon>Bacillati</taxon>
        <taxon>Actinomycetota</taxon>
        <taxon>Actinomycetes</taxon>
        <taxon>Propionibacteriales</taxon>
        <taxon>Actinopolymorphaceae</taxon>
        <taxon>Actinopolymorpha</taxon>
    </lineage>
</organism>
<feature type="region of interest" description="Disordered" evidence="3">
    <location>
        <begin position="141"/>
        <end position="163"/>
    </location>
</feature>
<dbReference type="InterPro" id="IPR016181">
    <property type="entry name" value="Acyl_CoA_acyltransferase"/>
</dbReference>
<accession>A0A927N5J4</accession>
<keyword evidence="2" id="KW-0012">Acyltransferase</keyword>
<dbReference type="InterPro" id="IPR000182">
    <property type="entry name" value="GNAT_dom"/>
</dbReference>
<gene>
    <name evidence="5" type="ORF">HEB94_009919</name>
</gene>
<keyword evidence="1" id="KW-0808">Transferase</keyword>
<sequence length="163" mass="17581">MLIEGRTLGDAGLRLLLDAAFQEMVSRYGAEGRSGVHPDARYLVALVDDQPVGCGVVQPAGPTAGELKRMFVLPGHRGRGVARSLLRALEDLARALGYDVLRLATGVRQPEAIALYEASGFTSVPPYGKYVTDPLSRCYQKPLSEHPHVPSPDDSPAQATRHH</sequence>
<evidence type="ECO:0000313" key="5">
    <source>
        <dbReference type="EMBL" id="MBE1613071.1"/>
    </source>
</evidence>
<dbReference type="Gene3D" id="3.40.630.30">
    <property type="match status" value="1"/>
</dbReference>
<dbReference type="EMBL" id="JADBEM010000001">
    <property type="protein sequence ID" value="MBE1613071.1"/>
    <property type="molecule type" value="Genomic_DNA"/>
</dbReference>
<dbReference type="RefSeq" id="WP_192755999.1">
    <property type="nucleotide sequence ID" value="NZ_BAABJL010000128.1"/>
</dbReference>
<dbReference type="PANTHER" id="PTHR43877:SF2">
    <property type="entry name" value="AMINOALKYLPHOSPHONATE N-ACETYLTRANSFERASE-RELATED"/>
    <property type="match status" value="1"/>
</dbReference>
<dbReference type="CDD" id="cd04301">
    <property type="entry name" value="NAT_SF"/>
    <property type="match status" value="1"/>
</dbReference>
<dbReference type="PROSITE" id="PS51186">
    <property type="entry name" value="GNAT"/>
    <property type="match status" value="1"/>
</dbReference>
<dbReference type="PANTHER" id="PTHR43877">
    <property type="entry name" value="AMINOALKYLPHOSPHONATE N-ACETYLTRANSFERASE-RELATED-RELATED"/>
    <property type="match status" value="1"/>
</dbReference>
<dbReference type="Pfam" id="PF00583">
    <property type="entry name" value="Acetyltransf_1"/>
    <property type="match status" value="1"/>
</dbReference>
<name>A0A927N5J4_9ACTN</name>
<comment type="caution">
    <text evidence="5">The sequence shown here is derived from an EMBL/GenBank/DDBJ whole genome shotgun (WGS) entry which is preliminary data.</text>
</comment>
<evidence type="ECO:0000256" key="1">
    <source>
        <dbReference type="ARBA" id="ARBA00022679"/>
    </source>
</evidence>
<keyword evidence="6" id="KW-1185">Reference proteome</keyword>
<evidence type="ECO:0000256" key="3">
    <source>
        <dbReference type="SAM" id="MobiDB-lite"/>
    </source>
</evidence>
<feature type="domain" description="N-acetyltransferase" evidence="4">
    <location>
        <begin position="3"/>
        <end position="144"/>
    </location>
</feature>
<evidence type="ECO:0000259" key="4">
    <source>
        <dbReference type="PROSITE" id="PS51186"/>
    </source>
</evidence>
<evidence type="ECO:0000256" key="2">
    <source>
        <dbReference type="ARBA" id="ARBA00023315"/>
    </source>
</evidence>
<proteinExistence type="predicted"/>
<dbReference type="SUPFAM" id="SSF55729">
    <property type="entry name" value="Acyl-CoA N-acyltransferases (Nat)"/>
    <property type="match status" value="1"/>
</dbReference>
<protein>
    <submittedName>
        <fullName evidence="5">GNAT superfamily N-acetyltransferase</fullName>
    </submittedName>
</protein>
<reference evidence="5" key="1">
    <citation type="submission" date="2020-10" db="EMBL/GenBank/DDBJ databases">
        <title>Sequencing the genomes of 1000 actinobacteria strains.</title>
        <authorList>
            <person name="Klenk H.-P."/>
        </authorList>
    </citation>
    <scope>NUCLEOTIDE SEQUENCE</scope>
    <source>
        <strain evidence="5">DSM 45354</strain>
    </source>
</reference>
<evidence type="ECO:0000313" key="6">
    <source>
        <dbReference type="Proteomes" id="UP000638648"/>
    </source>
</evidence>
<dbReference type="Proteomes" id="UP000638648">
    <property type="component" value="Unassembled WGS sequence"/>
</dbReference>
<dbReference type="AlphaFoldDB" id="A0A927N5J4"/>
<dbReference type="GO" id="GO:0016747">
    <property type="term" value="F:acyltransferase activity, transferring groups other than amino-acyl groups"/>
    <property type="evidence" value="ECO:0007669"/>
    <property type="project" value="InterPro"/>
</dbReference>
<dbReference type="InterPro" id="IPR050832">
    <property type="entry name" value="Bact_Acetyltransf"/>
</dbReference>